<dbReference type="Pfam" id="PF00639">
    <property type="entry name" value="Rotamase"/>
    <property type="match status" value="2"/>
</dbReference>
<reference evidence="9" key="1">
    <citation type="submission" date="2020-09" db="EMBL/GenBank/DDBJ databases">
        <title>Brevundimonas sp. LVF2 isolated from a puddle in Goettingen, Germany.</title>
        <authorList>
            <person name="Friedrich I."/>
            <person name="Klassen A."/>
            <person name="Hannes N."/>
            <person name="Schneider D."/>
            <person name="Hertel R."/>
            <person name="Daniel R."/>
        </authorList>
    </citation>
    <scope>NUCLEOTIDE SEQUENCE</scope>
    <source>
        <strain evidence="9">LVF2</strain>
    </source>
</reference>
<dbReference type="InterPro" id="IPR050280">
    <property type="entry name" value="OMP_Chaperone_SurA"/>
</dbReference>
<organism evidence="9 10">
    <name type="scientific">Brevundimonas goettingensis</name>
    <dbReference type="NCBI Taxonomy" id="2774190"/>
    <lineage>
        <taxon>Bacteria</taxon>
        <taxon>Pseudomonadati</taxon>
        <taxon>Pseudomonadota</taxon>
        <taxon>Alphaproteobacteria</taxon>
        <taxon>Caulobacterales</taxon>
        <taxon>Caulobacteraceae</taxon>
        <taxon>Brevundimonas</taxon>
    </lineage>
</organism>
<dbReference type="GO" id="GO:0003755">
    <property type="term" value="F:peptidyl-prolyl cis-trans isomerase activity"/>
    <property type="evidence" value="ECO:0007669"/>
    <property type="project" value="UniProtKB-KW"/>
</dbReference>
<keyword evidence="5 9" id="KW-0413">Isomerase</keyword>
<dbReference type="KEGG" id="bgoe:IFJ75_08840"/>
<accession>A0A975C5P8</accession>
<dbReference type="Gene3D" id="1.10.4030.10">
    <property type="entry name" value="Porin chaperone SurA, peptide-binding domain"/>
    <property type="match status" value="1"/>
</dbReference>
<dbReference type="PROSITE" id="PS50198">
    <property type="entry name" value="PPIC_PPIASE_2"/>
    <property type="match status" value="2"/>
</dbReference>
<dbReference type="SUPFAM" id="SSF54534">
    <property type="entry name" value="FKBP-like"/>
    <property type="match status" value="2"/>
</dbReference>
<evidence type="ECO:0000256" key="4">
    <source>
        <dbReference type="ARBA" id="ARBA00031484"/>
    </source>
</evidence>
<dbReference type="PANTHER" id="PTHR47637">
    <property type="entry name" value="CHAPERONE SURA"/>
    <property type="match status" value="1"/>
</dbReference>
<feature type="domain" description="PpiC" evidence="8">
    <location>
        <begin position="321"/>
        <end position="417"/>
    </location>
</feature>
<dbReference type="Gene3D" id="3.10.50.40">
    <property type="match status" value="2"/>
</dbReference>
<dbReference type="AlphaFoldDB" id="A0A975C5P8"/>
<dbReference type="PANTHER" id="PTHR47637:SF1">
    <property type="entry name" value="CHAPERONE SURA"/>
    <property type="match status" value="1"/>
</dbReference>
<evidence type="ECO:0000256" key="5">
    <source>
        <dbReference type="PROSITE-ProRule" id="PRU00278"/>
    </source>
</evidence>
<evidence type="ECO:0000313" key="9">
    <source>
        <dbReference type="EMBL" id="QTC92929.1"/>
    </source>
</evidence>
<evidence type="ECO:0000256" key="3">
    <source>
        <dbReference type="ARBA" id="ARBA00030642"/>
    </source>
</evidence>
<dbReference type="InterPro" id="IPR046357">
    <property type="entry name" value="PPIase_dom_sf"/>
</dbReference>
<evidence type="ECO:0000256" key="7">
    <source>
        <dbReference type="SAM" id="SignalP"/>
    </source>
</evidence>
<dbReference type="EMBL" id="CP062222">
    <property type="protein sequence ID" value="QTC92929.1"/>
    <property type="molecule type" value="Genomic_DNA"/>
</dbReference>
<evidence type="ECO:0000259" key="8">
    <source>
        <dbReference type="PROSITE" id="PS50198"/>
    </source>
</evidence>
<feature type="chain" id="PRO_5037401255" description="Parvulin-like PPIase" evidence="7">
    <location>
        <begin position="27"/>
        <end position="460"/>
    </location>
</feature>
<keyword evidence="2 7" id="KW-0732">Signal</keyword>
<evidence type="ECO:0000256" key="6">
    <source>
        <dbReference type="SAM" id="MobiDB-lite"/>
    </source>
</evidence>
<proteinExistence type="predicted"/>
<keyword evidence="10" id="KW-1185">Reference proteome</keyword>
<name>A0A975C5P8_9CAUL</name>
<feature type="domain" description="PpiC" evidence="8">
    <location>
        <begin position="216"/>
        <end position="314"/>
    </location>
</feature>
<evidence type="ECO:0000256" key="1">
    <source>
        <dbReference type="ARBA" id="ARBA00018370"/>
    </source>
</evidence>
<dbReference type="InterPro" id="IPR000297">
    <property type="entry name" value="PPIase_PpiC"/>
</dbReference>
<dbReference type="Pfam" id="PF13624">
    <property type="entry name" value="SurA_N_3"/>
    <property type="match status" value="1"/>
</dbReference>
<keyword evidence="5" id="KW-0697">Rotamase</keyword>
<feature type="signal peptide" evidence="7">
    <location>
        <begin position="1"/>
        <end position="26"/>
    </location>
</feature>
<protein>
    <recommendedName>
        <fullName evidence="1">Parvulin-like PPIase</fullName>
    </recommendedName>
    <alternativeName>
        <fullName evidence="3">Peptidyl-prolyl cis-trans isomerase plp</fullName>
    </alternativeName>
    <alternativeName>
        <fullName evidence="4">Rotamase plp</fullName>
    </alternativeName>
</protein>
<dbReference type="SUPFAM" id="SSF109998">
    <property type="entry name" value="Triger factor/SurA peptide-binding domain-like"/>
    <property type="match status" value="1"/>
</dbReference>
<dbReference type="InterPro" id="IPR027304">
    <property type="entry name" value="Trigger_fact/SurA_dom_sf"/>
</dbReference>
<evidence type="ECO:0000256" key="2">
    <source>
        <dbReference type="ARBA" id="ARBA00022729"/>
    </source>
</evidence>
<feature type="region of interest" description="Disordered" evidence="6">
    <location>
        <begin position="30"/>
        <end position="64"/>
    </location>
</feature>
<sequence length="460" mass="48911">MPLMRNTTGVAIAALLAGSAIAPAWAQTAPAPAPAQTPAQAPASPSAGALNPAAEQAPARPAAAPPQFQISEGVIATVNDQVITSFDLRQRMLTIIAMSQVQPTEENIPAIQQQALNALIEERLQNQEIAKYKDLVISDEEVDEEIASMAQEAGTTPANYMNFLAQGGIRPQNMREQLRTELGWRALVGGRFNSRAKVSHAAVEQAMRQMTEAASKPQYLIGEIYIEAARVGGQQAAINGADQLVQQMVQGAPFQAVARQFSAAPSAQRGGDAGWVVQGTVQPALQTALDQLQVGQLSRPIPVEGGVYIVYMRDKRSGAATSLVTMKQIMVEVPETATEAEVAAATARLNALKPQLTCDNILARATSEQGLLGSDLGESDIANLAPQFQQVARAAEVGTISSPVRTPLGVHLLAVCGRRVGGPDAPTFQQVEGRLQNQNLAMLARRYIRDLRADALIELK</sequence>
<gene>
    <name evidence="9" type="ORF">IFJ75_08840</name>
</gene>
<evidence type="ECO:0000313" key="10">
    <source>
        <dbReference type="Proteomes" id="UP000663918"/>
    </source>
</evidence>
<dbReference type="Proteomes" id="UP000663918">
    <property type="component" value="Chromosome"/>
</dbReference>